<dbReference type="GO" id="GO:0004190">
    <property type="term" value="F:aspartic-type endopeptidase activity"/>
    <property type="evidence" value="ECO:0007669"/>
    <property type="project" value="UniProtKB-KW"/>
</dbReference>
<keyword evidence="5" id="KW-0378">Hydrolase</keyword>
<dbReference type="SUPFAM" id="SSF50630">
    <property type="entry name" value="Acid proteases"/>
    <property type="match status" value="1"/>
</dbReference>
<feature type="domain" description="Peptidase A1" evidence="8">
    <location>
        <begin position="50"/>
        <end position="376"/>
    </location>
</feature>
<accession>A0A7J6KVI7</accession>
<dbReference type="CDD" id="cd05471">
    <property type="entry name" value="pepsin_like"/>
    <property type="match status" value="1"/>
</dbReference>
<organism evidence="9 10">
    <name type="scientific">Perkinsus chesapeaki</name>
    <name type="common">Clam parasite</name>
    <name type="synonym">Perkinsus andrewsi</name>
    <dbReference type="NCBI Taxonomy" id="330153"/>
    <lineage>
        <taxon>Eukaryota</taxon>
        <taxon>Sar</taxon>
        <taxon>Alveolata</taxon>
        <taxon>Perkinsozoa</taxon>
        <taxon>Perkinsea</taxon>
        <taxon>Perkinsida</taxon>
        <taxon>Perkinsidae</taxon>
        <taxon>Perkinsus</taxon>
    </lineage>
</organism>
<comment type="similarity">
    <text evidence="1">Belongs to the peptidase A1 family.</text>
</comment>
<dbReference type="AlphaFoldDB" id="A0A7J6KVI7"/>
<evidence type="ECO:0000259" key="8">
    <source>
        <dbReference type="PROSITE" id="PS51767"/>
    </source>
</evidence>
<dbReference type="EMBL" id="JAAPAO010001080">
    <property type="protein sequence ID" value="KAF4651333.1"/>
    <property type="molecule type" value="Genomic_DNA"/>
</dbReference>
<keyword evidence="4" id="KW-0064">Aspartyl protease</keyword>
<evidence type="ECO:0000256" key="7">
    <source>
        <dbReference type="SAM" id="SignalP"/>
    </source>
</evidence>
<dbReference type="PANTHER" id="PTHR47965:SF12">
    <property type="entry name" value="ASPARTIC PROTEINASE 3-RELATED"/>
    <property type="match status" value="1"/>
</dbReference>
<gene>
    <name evidence="9" type="ORF">FOL47_000483</name>
</gene>
<keyword evidence="6" id="KW-0865">Zymogen</keyword>
<protein>
    <recommendedName>
        <fullName evidence="8">Peptidase A1 domain-containing protein</fullName>
    </recommendedName>
</protein>
<proteinExistence type="inferred from homology"/>
<keyword evidence="3 7" id="KW-0732">Signal</keyword>
<evidence type="ECO:0000256" key="3">
    <source>
        <dbReference type="ARBA" id="ARBA00022729"/>
    </source>
</evidence>
<reference evidence="9 10" key="1">
    <citation type="submission" date="2020-04" db="EMBL/GenBank/DDBJ databases">
        <title>Perkinsus chesapeaki whole genome sequence.</title>
        <authorList>
            <person name="Bogema D.R."/>
        </authorList>
    </citation>
    <scope>NUCLEOTIDE SEQUENCE [LARGE SCALE GENOMIC DNA]</scope>
    <source>
        <strain evidence="9">ATCC PRA-425</strain>
    </source>
</reference>
<comment type="caution">
    <text evidence="9">The sequence shown here is derived from an EMBL/GenBank/DDBJ whole genome shotgun (WGS) entry which is preliminary data.</text>
</comment>
<feature type="chain" id="PRO_5029664991" description="Peptidase A1 domain-containing protein" evidence="7">
    <location>
        <begin position="31"/>
        <end position="380"/>
    </location>
</feature>
<dbReference type="PROSITE" id="PS51767">
    <property type="entry name" value="PEPTIDASE_A1"/>
    <property type="match status" value="1"/>
</dbReference>
<dbReference type="InterPro" id="IPR033121">
    <property type="entry name" value="PEPTIDASE_A1"/>
</dbReference>
<evidence type="ECO:0000256" key="1">
    <source>
        <dbReference type="ARBA" id="ARBA00007447"/>
    </source>
</evidence>
<keyword evidence="2" id="KW-0645">Protease</keyword>
<dbReference type="Gene3D" id="2.40.70.10">
    <property type="entry name" value="Acid Proteases"/>
    <property type="match status" value="2"/>
</dbReference>
<evidence type="ECO:0000256" key="2">
    <source>
        <dbReference type="ARBA" id="ARBA00022670"/>
    </source>
</evidence>
<evidence type="ECO:0000313" key="10">
    <source>
        <dbReference type="Proteomes" id="UP000591131"/>
    </source>
</evidence>
<dbReference type="InterPro" id="IPR001461">
    <property type="entry name" value="Aspartic_peptidase_A1"/>
</dbReference>
<sequence>MHLRARANKPAKMTGLHFIFFLLCDTVVLADKAGRMDIFLERTGSSSSVLNPLVNLHIDGINVNALVDTGGVYLFFLWKTWYEATQNGSCASTIYKCYECDPAPCLAGPSETLKFDDGSRVRTFLYTSSINFGTESARGINIGLVCGFVPGPESRSTVWASLGLRARWSSMYPDYMTIIEQLLAQPAGERLIDRSSFSVYMKAEEHPSGEVILGGQDPTKYDGLLGYIKVVNDDEQYINLLGIKIGKGNKIEFHESTVLDTGTPKLIFSFYLQSKVLNLLRTAGKKKVGIREESGNFVIPCDEAKFLPAITFYLQGLQGEPVPLEVIALSIVNKVDEDKCLLDIDFSEDPSFVIGLPAYIGNYYFYELEDSRIGLAKTRT</sequence>
<dbReference type="InterPro" id="IPR021109">
    <property type="entry name" value="Peptidase_aspartic_dom_sf"/>
</dbReference>
<keyword evidence="10" id="KW-1185">Reference proteome</keyword>
<feature type="signal peptide" evidence="7">
    <location>
        <begin position="1"/>
        <end position="30"/>
    </location>
</feature>
<name>A0A7J6KVI7_PERCH</name>
<dbReference type="OrthoDB" id="15189at2759"/>
<dbReference type="Proteomes" id="UP000591131">
    <property type="component" value="Unassembled WGS sequence"/>
</dbReference>
<dbReference type="PANTHER" id="PTHR47965">
    <property type="entry name" value="ASPARTYL PROTEASE-RELATED"/>
    <property type="match status" value="1"/>
</dbReference>
<evidence type="ECO:0000256" key="6">
    <source>
        <dbReference type="ARBA" id="ARBA00023145"/>
    </source>
</evidence>
<evidence type="ECO:0000313" key="9">
    <source>
        <dbReference type="EMBL" id="KAF4651333.1"/>
    </source>
</evidence>
<dbReference type="InterPro" id="IPR034164">
    <property type="entry name" value="Pepsin-like_dom"/>
</dbReference>
<evidence type="ECO:0000256" key="4">
    <source>
        <dbReference type="ARBA" id="ARBA00022750"/>
    </source>
</evidence>
<dbReference type="Pfam" id="PF00026">
    <property type="entry name" value="Asp"/>
    <property type="match status" value="1"/>
</dbReference>
<evidence type="ECO:0000256" key="5">
    <source>
        <dbReference type="ARBA" id="ARBA00022801"/>
    </source>
</evidence>
<dbReference type="GO" id="GO:0006508">
    <property type="term" value="P:proteolysis"/>
    <property type="evidence" value="ECO:0007669"/>
    <property type="project" value="UniProtKB-KW"/>
</dbReference>